<name>A0ABS2JZY0_9GAMM</name>
<proteinExistence type="predicted"/>
<comment type="caution">
    <text evidence="2">The sequence shown here is derived from an EMBL/GenBank/DDBJ whole genome shotgun (WGS) entry which is preliminary data.</text>
</comment>
<sequence length="144" mass="15837">MKTSKRKISIILKFCLIGIWCGGLSYALYINPSVTVTQSKLREMQQQASILLQNGGQVVYRDDLAKYGVASLLRGISFVSLSDAAYTKDIDGLVANGWASKGNGAYCKDGVLLRFDRRPVSFQGGEVIKLDMDYSARSIHYCGI</sequence>
<keyword evidence="3" id="KW-1185">Reference proteome</keyword>
<dbReference type="RefSeq" id="WP_204680082.1">
    <property type="nucleotide sequence ID" value="NZ_BSNR01000030.1"/>
</dbReference>
<evidence type="ECO:0000256" key="1">
    <source>
        <dbReference type="SAM" id="Phobius"/>
    </source>
</evidence>
<evidence type="ECO:0000313" key="3">
    <source>
        <dbReference type="Proteomes" id="UP001430149"/>
    </source>
</evidence>
<accession>A0ABS2JZY0</accession>
<organism evidence="2 3">
    <name type="scientific">Dyella flava</name>
    <dbReference type="NCBI Taxonomy" id="1920170"/>
    <lineage>
        <taxon>Bacteria</taxon>
        <taxon>Pseudomonadati</taxon>
        <taxon>Pseudomonadota</taxon>
        <taxon>Gammaproteobacteria</taxon>
        <taxon>Lysobacterales</taxon>
        <taxon>Rhodanobacteraceae</taxon>
        <taxon>Dyella</taxon>
    </lineage>
</organism>
<evidence type="ECO:0000313" key="2">
    <source>
        <dbReference type="EMBL" id="MBM7124560.1"/>
    </source>
</evidence>
<dbReference type="Proteomes" id="UP001430149">
    <property type="component" value="Unassembled WGS sequence"/>
</dbReference>
<protein>
    <submittedName>
        <fullName evidence="2">Uncharacterized protein</fullName>
    </submittedName>
</protein>
<keyword evidence="1" id="KW-1133">Transmembrane helix</keyword>
<gene>
    <name evidence="2" type="ORF">ISP19_04150</name>
</gene>
<keyword evidence="1" id="KW-0472">Membrane</keyword>
<dbReference type="EMBL" id="JADIKE010000027">
    <property type="protein sequence ID" value="MBM7124560.1"/>
    <property type="molecule type" value="Genomic_DNA"/>
</dbReference>
<feature type="transmembrane region" description="Helical" evidence="1">
    <location>
        <begin position="12"/>
        <end position="30"/>
    </location>
</feature>
<keyword evidence="1" id="KW-0812">Transmembrane</keyword>
<reference evidence="2" key="1">
    <citation type="submission" date="2020-10" db="EMBL/GenBank/DDBJ databases">
        <title>Phylogeny of dyella-like bacteria.</title>
        <authorList>
            <person name="Fu J."/>
        </authorList>
    </citation>
    <scope>NUCLEOTIDE SEQUENCE</scope>
    <source>
        <strain evidence="2">DHOC52</strain>
    </source>
</reference>